<dbReference type="InterPro" id="IPR039844">
    <property type="entry name" value="URB1"/>
</dbReference>
<dbReference type="OrthoDB" id="72892at2759"/>
<dbReference type="Pfam" id="PF16201">
    <property type="entry name" value="NopRA1"/>
    <property type="match status" value="1"/>
</dbReference>
<dbReference type="AlphaFoldDB" id="A0A4V5ZXL8"/>
<dbReference type="GO" id="GO:0000463">
    <property type="term" value="P:maturation of LSU-rRNA from tricistronic rRNA transcript (SSU-rRNA, 5.8S rRNA, LSU-rRNA)"/>
    <property type="evidence" value="ECO:0007669"/>
    <property type="project" value="TreeGrafter"/>
</dbReference>
<evidence type="ECO:0000259" key="2">
    <source>
        <dbReference type="Pfam" id="PF16201"/>
    </source>
</evidence>
<dbReference type="GO" id="GO:0000466">
    <property type="term" value="P:maturation of 5.8S rRNA from tricistronic rRNA transcript (SSU-rRNA, 5.8S rRNA, LSU-rRNA)"/>
    <property type="evidence" value="ECO:0007669"/>
    <property type="project" value="TreeGrafter"/>
</dbReference>
<dbReference type="InterPro" id="IPR032436">
    <property type="entry name" value="URB1_C"/>
</dbReference>
<protein>
    <recommendedName>
        <fullName evidence="2">URB1 C-terminal domain-containing protein</fullName>
    </recommendedName>
</protein>
<proteinExistence type="predicted"/>
<feature type="region of interest" description="Disordered" evidence="1">
    <location>
        <begin position="491"/>
        <end position="534"/>
    </location>
</feature>
<comment type="caution">
    <text evidence="3">The sequence shown here is derived from an EMBL/GenBank/DDBJ whole genome shotgun (WGS) entry which is preliminary data.</text>
</comment>
<organism evidence="3 4">
    <name type="scientific">Steinernema carpocapsae</name>
    <name type="common">Entomopathogenic nematode</name>
    <dbReference type="NCBI Taxonomy" id="34508"/>
    <lineage>
        <taxon>Eukaryota</taxon>
        <taxon>Metazoa</taxon>
        <taxon>Ecdysozoa</taxon>
        <taxon>Nematoda</taxon>
        <taxon>Chromadorea</taxon>
        <taxon>Rhabditida</taxon>
        <taxon>Tylenchina</taxon>
        <taxon>Panagrolaimomorpha</taxon>
        <taxon>Strongyloidoidea</taxon>
        <taxon>Steinernematidae</taxon>
        <taxon>Steinernema</taxon>
    </lineage>
</organism>
<sequence>MVARKGSSPSPSWQRIVRLCETNLKTKFEEICTQVTSGDELDRKTLKTLKTFLLDAKDSSAVDMVPKLVDFKLLTSLLSHYTATQSKNNRLILDILFTLERSFSINLQALKPLAFGPTSKDNYENLFKYGHALFSRMKPDNVLDLFDAKDMWFSIMNLDDSLVAVERIQNNRDRVYDPEFVLRLLFTLLETGSEISSYKFVGCNGLGFVFACLSLHNDKIRALAYFTLQRFLAHLNALTNEVFPERALILYLVRTFKNSVTKQNQRLSHIISHFFARVSKLLLNAEDPVYGPIMAFLTMKPTIDLENVPEMYKLLLSSSTLHNRRERQWILKLIAASLIEPHDYHILEKRYGMKLCLSLYGSCISDPISRDIIVNLLESCVQLPSVARDLYNRLNLHTWIALMIQKTYLKNQEIMSLYRLFYSFLDNIRQICLEDIQPGSPLNISVAMKERMAKVVGKHVIRQLSQHNEKDETGDKALLTKLEVLVETPWQIEEDPKSESSEKDDGTLLRRKRRAGEEENGDGTKERKKKRENK</sequence>
<evidence type="ECO:0000313" key="3">
    <source>
        <dbReference type="EMBL" id="TKR60275.1"/>
    </source>
</evidence>
<feature type="compositionally biased region" description="Basic and acidic residues" evidence="1">
    <location>
        <begin position="494"/>
        <end position="508"/>
    </location>
</feature>
<dbReference type="STRING" id="34508.A0A4V5ZXL8"/>
<dbReference type="PANTHER" id="PTHR13500:SF0">
    <property type="entry name" value="NUCLEOLAR PRE-RIBOSOMAL-ASSOCIATED PROTEIN 1"/>
    <property type="match status" value="1"/>
</dbReference>
<dbReference type="GO" id="GO:0005730">
    <property type="term" value="C:nucleolus"/>
    <property type="evidence" value="ECO:0007669"/>
    <property type="project" value="TreeGrafter"/>
</dbReference>
<keyword evidence="4" id="KW-1185">Reference proteome</keyword>
<dbReference type="PANTHER" id="PTHR13500">
    <property type="entry name" value="NUCLEOLAR PRERIBOSOMAL-ASSOCIATED PROTEIN 1"/>
    <property type="match status" value="1"/>
</dbReference>
<name>A0A4V5ZXL8_STECR</name>
<reference evidence="3 4" key="2">
    <citation type="journal article" date="2019" name="G3 (Bethesda)">
        <title>Hybrid Assembly of the Genome of the Entomopathogenic Nematode Steinernema carpocapsae Identifies the X-Chromosome.</title>
        <authorList>
            <person name="Serra L."/>
            <person name="Macchietto M."/>
            <person name="Macias-Munoz A."/>
            <person name="McGill C.J."/>
            <person name="Rodriguez I.M."/>
            <person name="Rodriguez B."/>
            <person name="Murad R."/>
            <person name="Mortazavi A."/>
        </authorList>
    </citation>
    <scope>NUCLEOTIDE SEQUENCE [LARGE SCALE GENOMIC DNA]</scope>
    <source>
        <strain evidence="3 4">ALL</strain>
    </source>
</reference>
<evidence type="ECO:0000313" key="4">
    <source>
        <dbReference type="Proteomes" id="UP000298663"/>
    </source>
</evidence>
<accession>A0A4V5ZXL8</accession>
<dbReference type="EMBL" id="AZBU02000011">
    <property type="protein sequence ID" value="TKR60275.1"/>
    <property type="molecule type" value="Genomic_DNA"/>
</dbReference>
<evidence type="ECO:0000256" key="1">
    <source>
        <dbReference type="SAM" id="MobiDB-lite"/>
    </source>
</evidence>
<reference evidence="3 4" key="1">
    <citation type="journal article" date="2015" name="Genome Biol.">
        <title>Comparative genomics of Steinernema reveals deeply conserved gene regulatory networks.</title>
        <authorList>
            <person name="Dillman A.R."/>
            <person name="Macchietto M."/>
            <person name="Porter C.F."/>
            <person name="Rogers A."/>
            <person name="Williams B."/>
            <person name="Antoshechkin I."/>
            <person name="Lee M.M."/>
            <person name="Goodwin Z."/>
            <person name="Lu X."/>
            <person name="Lewis E.E."/>
            <person name="Goodrich-Blair H."/>
            <person name="Stock S.P."/>
            <person name="Adams B.J."/>
            <person name="Sternberg P.W."/>
            <person name="Mortazavi A."/>
        </authorList>
    </citation>
    <scope>NUCLEOTIDE SEQUENCE [LARGE SCALE GENOMIC DNA]</scope>
    <source>
        <strain evidence="3 4">ALL</strain>
    </source>
</reference>
<dbReference type="Proteomes" id="UP000298663">
    <property type="component" value="Unassembled WGS sequence"/>
</dbReference>
<gene>
    <name evidence="3" type="ORF">L596_027548</name>
</gene>
<feature type="domain" description="URB1 C-terminal" evidence="2">
    <location>
        <begin position="206"/>
        <end position="399"/>
    </location>
</feature>